<dbReference type="EMBL" id="LRBV02000005">
    <property type="status" value="NOT_ANNOTATED_CDS"/>
    <property type="molecule type" value="Genomic_DNA"/>
</dbReference>
<dbReference type="PANTHER" id="PTHR48006">
    <property type="entry name" value="LEUCINE-RICH REPEAT-CONTAINING PROTEIN DDB_G0281931-RELATED"/>
    <property type="match status" value="1"/>
</dbReference>
<dbReference type="GO" id="GO:0016020">
    <property type="term" value="C:membrane"/>
    <property type="evidence" value="ECO:0007669"/>
    <property type="project" value="UniProtKB-SubCell"/>
</dbReference>
<protein>
    <submittedName>
        <fullName evidence="4">Uncharacterized protein</fullName>
    </submittedName>
</protein>
<name>A0A7N2LRQ3_QUELO</name>
<proteinExistence type="predicted"/>
<dbReference type="InterPro" id="IPR032675">
    <property type="entry name" value="LRR_dom_sf"/>
</dbReference>
<dbReference type="Gene3D" id="3.80.10.10">
    <property type="entry name" value="Ribonuclease Inhibitor"/>
    <property type="match status" value="1"/>
</dbReference>
<evidence type="ECO:0000256" key="1">
    <source>
        <dbReference type="ARBA" id="ARBA00004479"/>
    </source>
</evidence>
<keyword evidence="2" id="KW-0433">Leucine-rich repeat</keyword>
<keyword evidence="5" id="KW-1185">Reference proteome</keyword>
<accession>A0A7N2LRQ3</accession>
<organism evidence="4 5">
    <name type="scientific">Quercus lobata</name>
    <name type="common">Valley oak</name>
    <dbReference type="NCBI Taxonomy" id="97700"/>
    <lineage>
        <taxon>Eukaryota</taxon>
        <taxon>Viridiplantae</taxon>
        <taxon>Streptophyta</taxon>
        <taxon>Embryophyta</taxon>
        <taxon>Tracheophyta</taxon>
        <taxon>Spermatophyta</taxon>
        <taxon>Magnoliopsida</taxon>
        <taxon>eudicotyledons</taxon>
        <taxon>Gunneridae</taxon>
        <taxon>Pentapetalae</taxon>
        <taxon>rosids</taxon>
        <taxon>fabids</taxon>
        <taxon>Fagales</taxon>
        <taxon>Fagaceae</taxon>
        <taxon>Quercus</taxon>
    </lineage>
</organism>
<dbReference type="InterPro" id="IPR051824">
    <property type="entry name" value="LRR_Rcpt-Like_S/T_Kinase"/>
</dbReference>
<dbReference type="InterPro" id="IPR001611">
    <property type="entry name" value="Leu-rich_rpt"/>
</dbReference>
<dbReference type="AlphaFoldDB" id="A0A7N2LRQ3"/>
<dbReference type="Proteomes" id="UP000594261">
    <property type="component" value="Chromosome 5"/>
</dbReference>
<evidence type="ECO:0000256" key="2">
    <source>
        <dbReference type="ARBA" id="ARBA00022614"/>
    </source>
</evidence>
<dbReference type="PANTHER" id="PTHR48006:SF66">
    <property type="entry name" value="PROTEIN KINASE DOMAIN-CONTAINING PROTEIN"/>
    <property type="match status" value="1"/>
</dbReference>
<dbReference type="FunFam" id="3.80.10.10:FF:000383">
    <property type="entry name" value="Leucine-rich repeat receptor protein kinase EMS1"/>
    <property type="match status" value="1"/>
</dbReference>
<comment type="subcellular location">
    <subcellularLocation>
        <location evidence="1">Membrane</location>
        <topology evidence="1">Single-pass type I membrane protein</topology>
    </subcellularLocation>
</comment>
<dbReference type="SUPFAM" id="SSF52058">
    <property type="entry name" value="L domain-like"/>
    <property type="match status" value="1"/>
</dbReference>
<keyword evidence="3" id="KW-0677">Repeat</keyword>
<evidence type="ECO:0000313" key="4">
    <source>
        <dbReference type="EnsemblPlants" id="QL05p052178:mrna"/>
    </source>
</evidence>
<evidence type="ECO:0000256" key="3">
    <source>
        <dbReference type="ARBA" id="ARBA00022737"/>
    </source>
</evidence>
<dbReference type="Gramene" id="QL05p052178:mrna">
    <property type="protein sequence ID" value="QL05p052178:mrna"/>
    <property type="gene ID" value="QL05p052178"/>
</dbReference>
<reference evidence="4" key="2">
    <citation type="submission" date="2021-01" db="UniProtKB">
        <authorList>
            <consortium name="EnsemblPlants"/>
        </authorList>
    </citation>
    <scope>IDENTIFICATION</scope>
</reference>
<sequence>MDVKALREIGEQLKRNDWNFHVDPCENDPSWVTQQSDSRPLYNNYITCNCSYGVCHVVKFIFIRNYLSGNIPHEWASSTELEYLDIGVNNVSGPIPSFLGSMTKLTYLSLSCNMFSGIVPHELGNLINLETLNLSANYLTGELPVSLTNLTKL</sequence>
<dbReference type="EnsemblPlants" id="QL05p052178:mrna">
    <property type="protein sequence ID" value="QL05p052178:mrna"/>
    <property type="gene ID" value="QL05p052178"/>
</dbReference>
<evidence type="ECO:0000313" key="5">
    <source>
        <dbReference type="Proteomes" id="UP000594261"/>
    </source>
</evidence>
<dbReference type="InParanoid" id="A0A7N2LRQ3"/>
<dbReference type="OMA" id="ECPRCEY"/>
<dbReference type="Pfam" id="PF13855">
    <property type="entry name" value="LRR_8"/>
    <property type="match status" value="1"/>
</dbReference>
<reference evidence="4 5" key="1">
    <citation type="journal article" date="2016" name="G3 (Bethesda)">
        <title>First Draft Assembly and Annotation of the Genome of a California Endemic Oak Quercus lobata Nee (Fagaceae).</title>
        <authorList>
            <person name="Sork V.L."/>
            <person name="Fitz-Gibbon S.T."/>
            <person name="Puiu D."/>
            <person name="Crepeau M."/>
            <person name="Gugger P.F."/>
            <person name="Sherman R."/>
            <person name="Stevens K."/>
            <person name="Langley C.H."/>
            <person name="Pellegrini M."/>
            <person name="Salzberg S.L."/>
        </authorList>
    </citation>
    <scope>NUCLEOTIDE SEQUENCE [LARGE SCALE GENOMIC DNA]</scope>
    <source>
        <strain evidence="4 5">cv. SW786</strain>
    </source>
</reference>